<dbReference type="SUPFAM" id="SSF52490">
    <property type="entry name" value="Tubulin nucleotide-binding domain-like"/>
    <property type="match status" value="1"/>
</dbReference>
<feature type="transmembrane region" description="Helical" evidence="1">
    <location>
        <begin position="38"/>
        <end position="57"/>
    </location>
</feature>
<keyword evidence="1" id="KW-0472">Membrane</keyword>
<comment type="caution">
    <text evidence="2">The sequence shown here is derived from an EMBL/GenBank/DDBJ whole genome shotgun (WGS) entry which is preliminary data.</text>
</comment>
<dbReference type="Gene3D" id="3.40.50.1440">
    <property type="entry name" value="Tubulin/FtsZ, GTPase domain"/>
    <property type="match status" value="1"/>
</dbReference>
<evidence type="ECO:0000256" key="1">
    <source>
        <dbReference type="SAM" id="Phobius"/>
    </source>
</evidence>
<evidence type="ECO:0000313" key="2">
    <source>
        <dbReference type="EMBL" id="RFM24685.1"/>
    </source>
</evidence>
<name>A0A395M1M2_9BACT</name>
<accession>A0A395M1M2</accession>
<sequence length="274" mass="30928">MGIGFVGNPNIGSVVLNQFQDSEEFRDFANNFNEQDRIFIISSIFGGTGAAGFPIILKNIRNAPNIQNANARGFLQNAKIGALTVCPYFNIQADEQSPIQRSHFIAKTRAALYYYKDNITGNNSVNALYYIGDDYIGEAYPNDPGDRGQKNKAHFIELASALAIIDFLEIPDERLQCVNGKAQSPIYKQFAVKNDVQEITFAELYDGTRGKIELKLSQLTFLYKYVTENLEEVIGQQAWCQDKPTIDQTFLNTPFYRTYLSDSLKAYRHYCCAI</sequence>
<keyword evidence="1" id="KW-1133">Transmembrane helix</keyword>
<keyword evidence="1" id="KW-0812">Transmembrane</keyword>
<proteinExistence type="predicted"/>
<organism evidence="2 3">
    <name type="scientific">Candidatus Thermochlorobacter aerophilus</name>
    <dbReference type="NCBI Taxonomy" id="1868324"/>
    <lineage>
        <taxon>Bacteria</taxon>
        <taxon>Pseudomonadati</taxon>
        <taxon>Chlorobiota</taxon>
        <taxon>Chlorobiia</taxon>
        <taxon>Chlorobiales</taxon>
        <taxon>Candidatus Thermochlorobacteriaceae</taxon>
        <taxon>Candidatus Thermochlorobacter</taxon>
    </lineage>
</organism>
<dbReference type="Proteomes" id="UP000266389">
    <property type="component" value="Unassembled WGS sequence"/>
</dbReference>
<reference evidence="2 3" key="1">
    <citation type="journal article" date="2011" name="ISME J.">
        <title>Community ecology of hot spring cyanobacterial mats: predominant populations and their functional potential.</title>
        <authorList>
            <person name="Klatt C.G."/>
            <person name="Wood J.M."/>
            <person name="Rusch D.B."/>
            <person name="Bateson M.M."/>
            <person name="Hamamura N."/>
            <person name="Heidelberg J.F."/>
            <person name="Grossman A.R."/>
            <person name="Bhaya D."/>
            <person name="Cohan F.M."/>
            <person name="Kuhl M."/>
            <person name="Bryant D.A."/>
            <person name="Ward D.M."/>
        </authorList>
    </citation>
    <scope>NUCLEOTIDE SEQUENCE [LARGE SCALE GENOMIC DNA]</scope>
    <source>
        <strain evidence="2">OS</strain>
    </source>
</reference>
<gene>
    <name evidence="2" type="ORF">D0433_04630</name>
</gene>
<dbReference type="AlphaFoldDB" id="A0A395M1M2"/>
<dbReference type="InterPro" id="IPR036525">
    <property type="entry name" value="Tubulin/FtsZ_GTPase_sf"/>
</dbReference>
<protein>
    <submittedName>
        <fullName evidence="2">Uncharacterized protein</fullName>
    </submittedName>
</protein>
<evidence type="ECO:0000313" key="3">
    <source>
        <dbReference type="Proteomes" id="UP000266389"/>
    </source>
</evidence>
<dbReference type="EMBL" id="PHFL01000030">
    <property type="protein sequence ID" value="RFM24685.1"/>
    <property type="molecule type" value="Genomic_DNA"/>
</dbReference>